<dbReference type="InterPro" id="IPR007112">
    <property type="entry name" value="Expansin/allergen_DPBB_dom"/>
</dbReference>
<dbReference type="SMART" id="SM00837">
    <property type="entry name" value="DPBB_1"/>
    <property type="match status" value="1"/>
</dbReference>
<evidence type="ECO:0000313" key="10">
    <source>
        <dbReference type="Proteomes" id="UP001202328"/>
    </source>
</evidence>
<feature type="signal peptide" evidence="6">
    <location>
        <begin position="1"/>
        <end position="23"/>
    </location>
</feature>
<evidence type="ECO:0000256" key="5">
    <source>
        <dbReference type="ARBA" id="ARBA00023136"/>
    </source>
</evidence>
<evidence type="ECO:0000259" key="7">
    <source>
        <dbReference type="PROSITE" id="PS50842"/>
    </source>
</evidence>
<dbReference type="InterPro" id="IPR009009">
    <property type="entry name" value="RlpA-like_DPBB"/>
</dbReference>
<dbReference type="InterPro" id="IPR002963">
    <property type="entry name" value="Expansin"/>
</dbReference>
<dbReference type="PRINTS" id="PR01226">
    <property type="entry name" value="EXPANSIN"/>
</dbReference>
<dbReference type="PANTHER" id="PTHR31867">
    <property type="entry name" value="EXPANSIN-A15"/>
    <property type="match status" value="1"/>
</dbReference>
<keyword evidence="3 6" id="KW-0964">Secreted</keyword>
<keyword evidence="4 6" id="KW-0732">Signal</keyword>
<organism evidence="9 10">
    <name type="scientific">Papaver atlanticum</name>
    <dbReference type="NCBI Taxonomy" id="357466"/>
    <lineage>
        <taxon>Eukaryota</taxon>
        <taxon>Viridiplantae</taxon>
        <taxon>Streptophyta</taxon>
        <taxon>Embryophyta</taxon>
        <taxon>Tracheophyta</taxon>
        <taxon>Spermatophyta</taxon>
        <taxon>Magnoliopsida</taxon>
        <taxon>Ranunculales</taxon>
        <taxon>Papaveraceae</taxon>
        <taxon>Papaveroideae</taxon>
        <taxon>Papaver</taxon>
    </lineage>
</organism>
<dbReference type="Gene3D" id="2.60.40.760">
    <property type="entry name" value="Expansin, cellulose-binding-like domain"/>
    <property type="match status" value="1"/>
</dbReference>
<dbReference type="PROSITE" id="PS50842">
    <property type="entry name" value="EXPANSIN_EG45"/>
    <property type="match status" value="1"/>
</dbReference>
<evidence type="ECO:0000259" key="8">
    <source>
        <dbReference type="PROSITE" id="PS50843"/>
    </source>
</evidence>
<accession>A0AAD4XUN6</accession>
<feature type="chain" id="PRO_5041772049" description="Expansin" evidence="6">
    <location>
        <begin position="24"/>
        <end position="243"/>
    </location>
</feature>
<keyword evidence="6" id="KW-0961">Cell wall biogenesis/degradation</keyword>
<dbReference type="Proteomes" id="UP001202328">
    <property type="component" value="Unassembled WGS sequence"/>
</dbReference>
<dbReference type="SUPFAM" id="SSF50685">
    <property type="entry name" value="Barwin-like endoglucanases"/>
    <property type="match status" value="1"/>
</dbReference>
<comment type="caution">
    <text evidence="9">The sequence shown here is derived from an EMBL/GenBank/DDBJ whole genome shotgun (WGS) entry which is preliminary data.</text>
</comment>
<dbReference type="PROSITE" id="PS50843">
    <property type="entry name" value="EXPANSIN_CBD"/>
    <property type="match status" value="1"/>
</dbReference>
<protein>
    <recommendedName>
        <fullName evidence="6">Expansin</fullName>
    </recommendedName>
</protein>
<feature type="domain" description="Expansin-like CBD" evidence="8">
    <location>
        <begin position="161"/>
        <end position="240"/>
    </location>
</feature>
<reference evidence="9" key="1">
    <citation type="submission" date="2022-04" db="EMBL/GenBank/DDBJ databases">
        <title>A functionally conserved STORR gene fusion in Papaver species that diverged 16.8 million years ago.</title>
        <authorList>
            <person name="Catania T."/>
        </authorList>
    </citation>
    <scope>NUCLEOTIDE SEQUENCE</scope>
    <source>
        <strain evidence="9">S-188037</strain>
    </source>
</reference>
<keyword evidence="10" id="KW-1185">Reference proteome</keyword>
<evidence type="ECO:0000256" key="6">
    <source>
        <dbReference type="RuleBase" id="RU365023"/>
    </source>
</evidence>
<comment type="similarity">
    <text evidence="1 6">Belongs to the expansin family. Expansin A subfamily.</text>
</comment>
<dbReference type="Gene3D" id="2.40.40.10">
    <property type="entry name" value="RlpA-like domain"/>
    <property type="match status" value="1"/>
</dbReference>
<dbReference type="InterPro" id="IPR036908">
    <property type="entry name" value="RlpA-like_sf"/>
</dbReference>
<evidence type="ECO:0000313" key="9">
    <source>
        <dbReference type="EMBL" id="KAI3952180.1"/>
    </source>
</evidence>
<sequence>MVSFHGFCYTMVIASLFFVVGNGDGEWQAAHATFYGDAQGGGTMEGACGYGDLMQEGYGLETTALSTALFNDGLTCGACYEIKCVDSKWCHPDVSVQVTATNFCPPGGEGWCSPPNQHFDLTQPMFLKIAEYQSGIVPVQYRRISCIKQGGIKFELAGNPYFILVTVFNVGGVGDVHGMSIKGSDGDWVAMSRNWGQKWQTGQQLVGQSLSFQVTTSDANMVQSDDVAPSNWEFGKTYEGKQF</sequence>
<comment type="function">
    <text evidence="6">Causes loosening and extension of plant cell walls by disrupting non-covalent bonding between cellulose microfibrils and matrix glucans. No enzymatic activity has been found.</text>
</comment>
<dbReference type="SUPFAM" id="SSF49590">
    <property type="entry name" value="PHL pollen allergen"/>
    <property type="match status" value="1"/>
</dbReference>
<evidence type="ECO:0000256" key="4">
    <source>
        <dbReference type="ARBA" id="ARBA00022729"/>
    </source>
</evidence>
<dbReference type="CDD" id="cd22274">
    <property type="entry name" value="DPBB_EXPA_N"/>
    <property type="match status" value="1"/>
</dbReference>
<dbReference type="InterPro" id="IPR036749">
    <property type="entry name" value="Expansin_CBD_sf"/>
</dbReference>
<dbReference type="InterPro" id="IPR007117">
    <property type="entry name" value="Expansin_CBD"/>
</dbReference>
<gene>
    <name evidence="9" type="ORF">MKW98_005875</name>
</gene>
<dbReference type="EMBL" id="JAJJMB010002292">
    <property type="protein sequence ID" value="KAI3952180.1"/>
    <property type="molecule type" value="Genomic_DNA"/>
</dbReference>
<dbReference type="GO" id="GO:0005576">
    <property type="term" value="C:extracellular region"/>
    <property type="evidence" value="ECO:0007669"/>
    <property type="project" value="InterPro"/>
</dbReference>
<dbReference type="AlphaFoldDB" id="A0AAD4XUN6"/>
<dbReference type="Pfam" id="PF03330">
    <property type="entry name" value="DPBB_1"/>
    <property type="match status" value="1"/>
</dbReference>
<dbReference type="PRINTS" id="PR01225">
    <property type="entry name" value="EXPANSNFAMLY"/>
</dbReference>
<evidence type="ECO:0000256" key="3">
    <source>
        <dbReference type="ARBA" id="ARBA00022525"/>
    </source>
</evidence>
<comment type="subcellular location">
    <subcellularLocation>
        <location evidence="6">Secreted</location>
        <location evidence="6">Cell wall</location>
    </subcellularLocation>
    <subcellularLocation>
        <location evidence="6">Membrane</location>
        <topology evidence="6">Peripheral membrane protein</topology>
    </subcellularLocation>
</comment>
<keyword evidence="2 6" id="KW-0134">Cell wall</keyword>
<proteinExistence type="inferred from homology"/>
<name>A0AAD4XUN6_9MAGN</name>
<evidence type="ECO:0000256" key="1">
    <source>
        <dbReference type="ARBA" id="ARBA00005392"/>
    </source>
</evidence>
<evidence type="ECO:0000256" key="2">
    <source>
        <dbReference type="ARBA" id="ARBA00022512"/>
    </source>
</evidence>
<dbReference type="Pfam" id="PF01357">
    <property type="entry name" value="Expansin_C"/>
    <property type="match status" value="1"/>
</dbReference>
<dbReference type="GO" id="GO:0009664">
    <property type="term" value="P:plant-type cell wall organization"/>
    <property type="evidence" value="ECO:0007669"/>
    <property type="project" value="InterPro"/>
</dbReference>
<keyword evidence="5" id="KW-0472">Membrane</keyword>
<dbReference type="InterPro" id="IPR007118">
    <property type="entry name" value="Expan_Lol_pI"/>
</dbReference>
<dbReference type="GO" id="GO:0016020">
    <property type="term" value="C:membrane"/>
    <property type="evidence" value="ECO:0007669"/>
    <property type="project" value="UniProtKB-SubCell"/>
</dbReference>
<feature type="domain" description="Expansin-like EG45" evidence="7">
    <location>
        <begin position="45"/>
        <end position="151"/>
    </location>
</feature>